<dbReference type="SMART" id="SM00014">
    <property type="entry name" value="acidPPc"/>
    <property type="match status" value="1"/>
</dbReference>
<dbReference type="PANTHER" id="PTHR10165:SF35">
    <property type="entry name" value="RE23632P"/>
    <property type="match status" value="1"/>
</dbReference>
<feature type="transmembrane region" description="Helical" evidence="7">
    <location>
        <begin position="191"/>
        <end position="210"/>
    </location>
</feature>
<evidence type="ECO:0000313" key="10">
    <source>
        <dbReference type="Proteomes" id="UP001150538"/>
    </source>
</evidence>
<dbReference type="Gene3D" id="1.20.144.10">
    <property type="entry name" value="Phosphatidic acid phosphatase type 2/haloperoxidase"/>
    <property type="match status" value="1"/>
</dbReference>
<feature type="region of interest" description="Disordered" evidence="6">
    <location>
        <begin position="285"/>
        <end position="353"/>
    </location>
</feature>
<dbReference type="GO" id="GO:0006644">
    <property type="term" value="P:phospholipid metabolic process"/>
    <property type="evidence" value="ECO:0007669"/>
    <property type="project" value="InterPro"/>
</dbReference>
<keyword evidence="10" id="KW-1185">Reference proteome</keyword>
<organism evidence="9 10">
    <name type="scientific">Mycoemilia scoparia</name>
    <dbReference type="NCBI Taxonomy" id="417184"/>
    <lineage>
        <taxon>Eukaryota</taxon>
        <taxon>Fungi</taxon>
        <taxon>Fungi incertae sedis</taxon>
        <taxon>Zoopagomycota</taxon>
        <taxon>Kickxellomycotina</taxon>
        <taxon>Kickxellomycetes</taxon>
        <taxon>Kickxellales</taxon>
        <taxon>Kickxellaceae</taxon>
        <taxon>Mycoemilia</taxon>
    </lineage>
</organism>
<dbReference type="AlphaFoldDB" id="A0A9W8DPY6"/>
<comment type="subcellular location">
    <subcellularLocation>
        <location evidence="1">Membrane</location>
        <topology evidence="1">Multi-pass membrane protein</topology>
    </subcellularLocation>
</comment>
<keyword evidence="3 7" id="KW-0812">Transmembrane</keyword>
<evidence type="ECO:0000256" key="7">
    <source>
        <dbReference type="SAM" id="Phobius"/>
    </source>
</evidence>
<dbReference type="GO" id="GO:0008195">
    <property type="term" value="F:phosphatidate phosphatase activity"/>
    <property type="evidence" value="ECO:0007669"/>
    <property type="project" value="TreeGrafter"/>
</dbReference>
<feature type="domain" description="Phosphatidic acid phosphatase type 2/haloperoxidase" evidence="8">
    <location>
        <begin position="118"/>
        <end position="262"/>
    </location>
</feature>
<feature type="transmembrane region" description="Helical" evidence="7">
    <location>
        <begin position="217"/>
        <end position="235"/>
    </location>
</feature>
<evidence type="ECO:0000256" key="1">
    <source>
        <dbReference type="ARBA" id="ARBA00004141"/>
    </source>
</evidence>
<evidence type="ECO:0000256" key="6">
    <source>
        <dbReference type="SAM" id="MobiDB-lite"/>
    </source>
</evidence>
<dbReference type="InterPro" id="IPR036938">
    <property type="entry name" value="PAP2/HPO_sf"/>
</dbReference>
<dbReference type="EMBL" id="JANBPU010000247">
    <property type="protein sequence ID" value="KAJ1913670.1"/>
    <property type="molecule type" value="Genomic_DNA"/>
</dbReference>
<evidence type="ECO:0000259" key="8">
    <source>
        <dbReference type="SMART" id="SM00014"/>
    </source>
</evidence>
<protein>
    <recommendedName>
        <fullName evidence="8">Phosphatidic acid phosphatase type 2/haloperoxidase domain-containing protein</fullName>
    </recommendedName>
</protein>
<dbReference type="Pfam" id="PF01569">
    <property type="entry name" value="PAP2"/>
    <property type="match status" value="1"/>
</dbReference>
<dbReference type="InterPro" id="IPR043216">
    <property type="entry name" value="PAP-like"/>
</dbReference>
<evidence type="ECO:0000256" key="4">
    <source>
        <dbReference type="ARBA" id="ARBA00022989"/>
    </source>
</evidence>
<dbReference type="SUPFAM" id="SSF48317">
    <property type="entry name" value="Acid phosphatase/Vanadium-dependent haloperoxidase"/>
    <property type="match status" value="1"/>
</dbReference>
<feature type="transmembrane region" description="Helical" evidence="7">
    <location>
        <begin position="23"/>
        <end position="42"/>
    </location>
</feature>
<feature type="transmembrane region" description="Helical" evidence="7">
    <location>
        <begin position="247"/>
        <end position="265"/>
    </location>
</feature>
<dbReference type="PANTHER" id="PTHR10165">
    <property type="entry name" value="LIPID PHOSPHATE PHOSPHATASE"/>
    <property type="match status" value="1"/>
</dbReference>
<comment type="caution">
    <text evidence="9">The sequence shown here is derived from an EMBL/GenBank/DDBJ whole genome shotgun (WGS) entry which is preliminary data.</text>
</comment>
<name>A0A9W8DPY6_9FUNG</name>
<dbReference type="Proteomes" id="UP001150538">
    <property type="component" value="Unassembled WGS sequence"/>
</dbReference>
<dbReference type="CDD" id="cd03390">
    <property type="entry name" value="PAP2_containing_1_like"/>
    <property type="match status" value="1"/>
</dbReference>
<dbReference type="OrthoDB" id="8907274at2759"/>
<gene>
    <name evidence="9" type="ORF">H4219_005118</name>
</gene>
<evidence type="ECO:0000313" key="9">
    <source>
        <dbReference type="EMBL" id="KAJ1913670.1"/>
    </source>
</evidence>
<reference evidence="9" key="1">
    <citation type="submission" date="2022-07" db="EMBL/GenBank/DDBJ databases">
        <title>Phylogenomic reconstructions and comparative analyses of Kickxellomycotina fungi.</title>
        <authorList>
            <person name="Reynolds N.K."/>
            <person name="Stajich J.E."/>
            <person name="Barry K."/>
            <person name="Grigoriev I.V."/>
            <person name="Crous P."/>
            <person name="Smith M.E."/>
        </authorList>
    </citation>
    <scope>NUCLEOTIDE SEQUENCE</scope>
    <source>
        <strain evidence="9">NBRC 100468</strain>
    </source>
</reference>
<dbReference type="InterPro" id="IPR000326">
    <property type="entry name" value="PAP2/HPO"/>
</dbReference>
<keyword evidence="5 7" id="KW-0472">Membrane</keyword>
<keyword evidence="4 7" id="KW-1133">Transmembrane helix</keyword>
<dbReference type="GO" id="GO:0016020">
    <property type="term" value="C:membrane"/>
    <property type="evidence" value="ECO:0007669"/>
    <property type="project" value="UniProtKB-SubCell"/>
</dbReference>
<evidence type="ECO:0000256" key="2">
    <source>
        <dbReference type="ARBA" id="ARBA00008816"/>
    </source>
</evidence>
<feature type="transmembrane region" description="Helical" evidence="7">
    <location>
        <begin position="110"/>
        <end position="131"/>
    </location>
</feature>
<feature type="compositionally biased region" description="Polar residues" evidence="6">
    <location>
        <begin position="339"/>
        <end position="353"/>
    </location>
</feature>
<comment type="similarity">
    <text evidence="2">Belongs to the PA-phosphatase related phosphoesterase family.</text>
</comment>
<proteinExistence type="inferred from homology"/>
<sequence length="353" mass="39752">MSGQLTQGGQESKQRPFFRTKTFSYLTDWVFVIIMGILWGLLGKLEPFHREFSLTDKTIMYPHKPDTITFGAAAAICSVIPLVAIIFLCILRHWRECSNAIRNKKHPYKFYHDLHIGILSFAVAMTMNLMFTNVVKNLAGRKRPDFIARCKPEAGSSDPTWGLSTNDVCTETDEYLMQDGQRSFPSGHSSFSFAGLGYMSFFIAGYFKLYDGRGFSHVAYLANFPLLFATYVALTRVSDYRHHWQDVFIGSLLGLGMAYFVYRIYYPPLGSDDAGEPYNRRCQNGEYNKKIDGNGSVSNGPMGRTPDSLLPAPVSSGLPTEEDDHHGQGYMHAPLEANRLSTTPLVPPQTYRQ</sequence>
<feature type="transmembrane region" description="Helical" evidence="7">
    <location>
        <begin position="68"/>
        <end position="90"/>
    </location>
</feature>
<evidence type="ECO:0000256" key="3">
    <source>
        <dbReference type="ARBA" id="ARBA00022692"/>
    </source>
</evidence>
<evidence type="ECO:0000256" key="5">
    <source>
        <dbReference type="ARBA" id="ARBA00023136"/>
    </source>
</evidence>
<accession>A0A9W8DPY6</accession>
<dbReference type="GO" id="GO:0046839">
    <property type="term" value="P:phospholipid dephosphorylation"/>
    <property type="evidence" value="ECO:0007669"/>
    <property type="project" value="TreeGrafter"/>
</dbReference>